<dbReference type="PROSITE" id="PS50097">
    <property type="entry name" value="BTB"/>
    <property type="match status" value="1"/>
</dbReference>
<dbReference type="PANTHER" id="PTHR32370">
    <property type="entry name" value="OS12G0117600 PROTEIN"/>
    <property type="match status" value="1"/>
</dbReference>
<feature type="region of interest" description="Disordered" evidence="5">
    <location>
        <begin position="593"/>
        <end position="612"/>
    </location>
</feature>
<dbReference type="Pfam" id="PF00651">
    <property type="entry name" value="BTB"/>
    <property type="match status" value="1"/>
</dbReference>
<evidence type="ECO:0000259" key="6">
    <source>
        <dbReference type="PROSITE" id="PS50097"/>
    </source>
</evidence>
<keyword evidence="2" id="KW-0833">Ubl conjugation pathway</keyword>
<comment type="caution">
    <text evidence="8">The sequence shown here is derived from an EMBL/GenBank/DDBJ whole genome shotgun (WGS) entry which is preliminary data.</text>
</comment>
<accession>A0AAV7E409</accession>
<evidence type="ECO:0000259" key="7">
    <source>
        <dbReference type="PROSITE" id="PS51649"/>
    </source>
</evidence>
<dbReference type="InterPro" id="IPR000210">
    <property type="entry name" value="BTB/POZ_dom"/>
</dbReference>
<evidence type="ECO:0000313" key="8">
    <source>
        <dbReference type="EMBL" id="KAG9443308.1"/>
    </source>
</evidence>
<evidence type="ECO:0000256" key="2">
    <source>
        <dbReference type="ARBA" id="ARBA00022786"/>
    </source>
</evidence>
<dbReference type="Pfam" id="PF03000">
    <property type="entry name" value="NPH3"/>
    <property type="match status" value="1"/>
</dbReference>
<gene>
    <name evidence="8" type="ORF">H6P81_014648</name>
</gene>
<feature type="coiled-coil region" evidence="4">
    <location>
        <begin position="524"/>
        <end position="551"/>
    </location>
</feature>
<evidence type="ECO:0000256" key="3">
    <source>
        <dbReference type="PROSITE-ProRule" id="PRU00982"/>
    </source>
</evidence>
<feature type="domain" description="NPH3" evidence="7">
    <location>
        <begin position="203"/>
        <end position="491"/>
    </location>
</feature>
<evidence type="ECO:0000256" key="4">
    <source>
        <dbReference type="SAM" id="Coils"/>
    </source>
</evidence>
<comment type="pathway">
    <text evidence="1">Protein modification; protein ubiquitination.</text>
</comment>
<evidence type="ECO:0000256" key="1">
    <source>
        <dbReference type="ARBA" id="ARBA00004906"/>
    </source>
</evidence>
<dbReference type="InterPro" id="IPR043454">
    <property type="entry name" value="NPH3/RPT2-like"/>
</dbReference>
<evidence type="ECO:0000256" key="5">
    <source>
        <dbReference type="SAM" id="MobiDB-lite"/>
    </source>
</evidence>
<dbReference type="SUPFAM" id="SSF54695">
    <property type="entry name" value="POZ domain"/>
    <property type="match status" value="1"/>
</dbReference>
<organism evidence="8 9">
    <name type="scientific">Aristolochia fimbriata</name>
    <name type="common">White veined hardy Dutchman's pipe vine</name>
    <dbReference type="NCBI Taxonomy" id="158543"/>
    <lineage>
        <taxon>Eukaryota</taxon>
        <taxon>Viridiplantae</taxon>
        <taxon>Streptophyta</taxon>
        <taxon>Embryophyta</taxon>
        <taxon>Tracheophyta</taxon>
        <taxon>Spermatophyta</taxon>
        <taxon>Magnoliopsida</taxon>
        <taxon>Magnoliidae</taxon>
        <taxon>Piperales</taxon>
        <taxon>Aristolochiaceae</taxon>
        <taxon>Aristolochia</taxon>
    </lineage>
</organism>
<dbReference type="PROSITE" id="PS51649">
    <property type="entry name" value="NPH3"/>
    <property type="match status" value="1"/>
</dbReference>
<reference evidence="8 9" key="1">
    <citation type="submission" date="2021-07" db="EMBL/GenBank/DDBJ databases">
        <title>The Aristolochia fimbriata genome: insights into angiosperm evolution, floral development and chemical biosynthesis.</title>
        <authorList>
            <person name="Jiao Y."/>
        </authorList>
    </citation>
    <scope>NUCLEOTIDE SEQUENCE [LARGE SCALE GENOMIC DNA]</scope>
    <source>
        <strain evidence="8">IBCAS-2021</strain>
        <tissue evidence="8">Leaf</tissue>
    </source>
</reference>
<dbReference type="InterPro" id="IPR011333">
    <property type="entry name" value="SKP1/BTB/POZ_sf"/>
</dbReference>
<dbReference type="Gene3D" id="3.30.710.10">
    <property type="entry name" value="Potassium Channel Kv1.1, Chain A"/>
    <property type="match status" value="1"/>
</dbReference>
<name>A0AAV7E409_ARIFI</name>
<proteinExistence type="inferred from homology"/>
<dbReference type="AlphaFoldDB" id="A0AAV7E409"/>
<dbReference type="Proteomes" id="UP000825729">
    <property type="component" value="Unassembled WGS sequence"/>
</dbReference>
<evidence type="ECO:0008006" key="10">
    <source>
        <dbReference type="Google" id="ProtNLM"/>
    </source>
</evidence>
<evidence type="ECO:0000313" key="9">
    <source>
        <dbReference type="Proteomes" id="UP000825729"/>
    </source>
</evidence>
<dbReference type="InterPro" id="IPR027356">
    <property type="entry name" value="NPH3_dom"/>
</dbReference>
<keyword evidence="4" id="KW-0175">Coiled coil</keyword>
<sequence length="612" mass="67902">MVSESHSFASFKRSANANFSHSAIKSRIFSDVAGDITIDVDGQSFLLHKFPLVSWSGKIRTMVADTKDAKISKLELLNVPGGPQTFELAAKFCYGTNFDISSSNVGHLRCAAEFLEMTEEYGQGNLIARTETYLNNVVVESLEKSIEVLASCEGLLPVAEEVGIVSRCVEAVALNATKEQLVSGLARLECHGELGKPKVDSGEWWVEDLSSLRIDFYQQVILSMRKMGVRHDSITSSLLHYAHSSLNDVVKGRAWDPSRTKLEPRLVLESEQRLIVETLVGLLPAERDASVTLNFLFGMLRMATVVGASDACRFELERRISFQLDLVSLDDLLIPSANSRDSLFDIDTVHRILVNFLNWIEEDDGEDSPPQYGYESEGLGASPSHSAVLKVGRLMDMYLAEIAPDPYLKLEKFMAIVELLPDYARVVDDGLYRAIDVYLKAHTSLTEHECITLCKLIDCQKLSQEASNHAAQNDRLPVQMTVRVLYFEQLRLKNALGGTSGDTFLSQRISSGVPSAAMSPSDNYASLRRENRELKLEISRMRVRLSELEKEQVVMRQGLMGKSTNGKTFLGSLQKGFGRIGIFAAPNSGKRLKCVRGKGSEGKSGRRRRNSS</sequence>
<dbReference type="EMBL" id="JAINDJ010000006">
    <property type="protein sequence ID" value="KAG9443308.1"/>
    <property type="molecule type" value="Genomic_DNA"/>
</dbReference>
<feature type="domain" description="BTB" evidence="6">
    <location>
        <begin position="34"/>
        <end position="102"/>
    </location>
</feature>
<keyword evidence="9" id="KW-1185">Reference proteome</keyword>
<protein>
    <recommendedName>
        <fullName evidence="10">Phototropic-responsive NPH3 family protein</fullName>
    </recommendedName>
</protein>
<comment type="similarity">
    <text evidence="3">Belongs to the NPH3 family.</text>
</comment>